<dbReference type="Pfam" id="PF08327">
    <property type="entry name" value="AHSA1"/>
    <property type="match status" value="1"/>
</dbReference>
<dbReference type="RefSeq" id="WP_101640832.1">
    <property type="nucleotide sequence ID" value="NZ_PGUY01000017.1"/>
</dbReference>
<gene>
    <name evidence="3" type="ORF">CUU66_06335</name>
</gene>
<reference evidence="3 4" key="1">
    <citation type="submission" date="2017-11" db="EMBL/GenBank/DDBJ databases">
        <title>Comparitive Functional Genomics of Dry Heat Resistant strains isolated from the Viking Spacecraft.</title>
        <authorList>
            <person name="Seuylemezian A."/>
            <person name="Cooper K."/>
            <person name="Vaishampayan P."/>
        </authorList>
    </citation>
    <scope>NUCLEOTIDE SEQUENCE [LARGE SCALE GENOMIC DNA]</scope>
    <source>
        <strain evidence="3 4">V1-29</strain>
    </source>
</reference>
<evidence type="ECO:0000313" key="4">
    <source>
        <dbReference type="Proteomes" id="UP000234748"/>
    </source>
</evidence>
<comment type="similarity">
    <text evidence="1">Belongs to the AHA1 family.</text>
</comment>
<evidence type="ECO:0000256" key="1">
    <source>
        <dbReference type="ARBA" id="ARBA00006817"/>
    </source>
</evidence>
<keyword evidence="4" id="KW-1185">Reference proteome</keyword>
<proteinExistence type="inferred from homology"/>
<dbReference type="SUPFAM" id="SSF55961">
    <property type="entry name" value="Bet v1-like"/>
    <property type="match status" value="1"/>
</dbReference>
<dbReference type="InterPro" id="IPR013538">
    <property type="entry name" value="ASHA1/2-like_C"/>
</dbReference>
<dbReference type="EMBL" id="PGUY01000017">
    <property type="protein sequence ID" value="PLT30766.1"/>
    <property type="molecule type" value="Genomic_DNA"/>
</dbReference>
<comment type="caution">
    <text evidence="3">The sequence shown here is derived from an EMBL/GenBank/DDBJ whole genome shotgun (WGS) entry which is preliminary data.</text>
</comment>
<dbReference type="Gene3D" id="3.30.530.20">
    <property type="match status" value="1"/>
</dbReference>
<feature type="domain" description="Activator of Hsp90 ATPase homologue 1/2-like C-terminal" evidence="2">
    <location>
        <begin position="14"/>
        <end position="142"/>
    </location>
</feature>
<dbReference type="AlphaFoldDB" id="A0A2N5M8T5"/>
<evidence type="ECO:0000259" key="2">
    <source>
        <dbReference type="Pfam" id="PF08327"/>
    </source>
</evidence>
<dbReference type="CDD" id="cd08893">
    <property type="entry name" value="SRPBCC_CalC_Aha1-like_GntR-HTH"/>
    <property type="match status" value="1"/>
</dbReference>
<name>A0A2N5M8T5_9BACI</name>
<dbReference type="Proteomes" id="UP000234748">
    <property type="component" value="Unassembled WGS sequence"/>
</dbReference>
<organism evidence="3 4">
    <name type="scientific">Peribacillus deserti</name>
    <dbReference type="NCBI Taxonomy" id="673318"/>
    <lineage>
        <taxon>Bacteria</taxon>
        <taxon>Bacillati</taxon>
        <taxon>Bacillota</taxon>
        <taxon>Bacilli</taxon>
        <taxon>Bacillales</taxon>
        <taxon>Bacillaceae</taxon>
        <taxon>Peribacillus</taxon>
    </lineage>
</organism>
<sequence>MSTPAFVYVTYIAATIDEVWQRITDGEFTKKYFFGRIVKSDWKEGSRVAYLLEDGGLDVSGKILKIERNRLLSFTWEGAADDTPRETPYVVTFDLKPQSGAVKLTLRHENLLPVDYVEADDTFAGLNNGWPAILSNLKSLLETGKTMPAISV</sequence>
<accession>A0A2N5M8T5</accession>
<protein>
    <recommendedName>
        <fullName evidence="2">Activator of Hsp90 ATPase homologue 1/2-like C-terminal domain-containing protein</fullName>
    </recommendedName>
</protein>
<dbReference type="InterPro" id="IPR023393">
    <property type="entry name" value="START-like_dom_sf"/>
</dbReference>
<dbReference type="OrthoDB" id="9800600at2"/>
<evidence type="ECO:0000313" key="3">
    <source>
        <dbReference type="EMBL" id="PLT30766.1"/>
    </source>
</evidence>